<sequence length="94" mass="10947">MKLEEKVFNIALATSGKDESSHSKRYLHPNVYSSTIDNKEWIKKTWHICTREYYSAVKKNEIMPFAATWMDLEIIVLSETEKDKHHVTSLICGT</sequence>
<reference evidence="1" key="1">
    <citation type="submission" date="2025-08" db="UniProtKB">
        <authorList>
            <consortium name="Ensembl"/>
        </authorList>
    </citation>
    <scope>IDENTIFICATION</scope>
</reference>
<evidence type="ECO:0008006" key="3">
    <source>
        <dbReference type="Google" id="ProtNLM"/>
    </source>
</evidence>
<proteinExistence type="predicted"/>
<dbReference type="AlphaFoldDB" id="A0A8C6AWE2"/>
<name>A0A8C6AWE2_MONMO</name>
<dbReference type="GeneTree" id="ENSGT00970000193590"/>
<evidence type="ECO:0000313" key="2">
    <source>
        <dbReference type="Proteomes" id="UP000694561"/>
    </source>
</evidence>
<accession>A0A8C6AWE2</accession>
<evidence type="ECO:0000313" key="1">
    <source>
        <dbReference type="Ensembl" id="ENSMMNP00015005992.1"/>
    </source>
</evidence>
<organism evidence="1 2">
    <name type="scientific">Monodon monoceros</name>
    <name type="common">Narwhal</name>
    <name type="synonym">Ceratodon monodon</name>
    <dbReference type="NCBI Taxonomy" id="40151"/>
    <lineage>
        <taxon>Eukaryota</taxon>
        <taxon>Metazoa</taxon>
        <taxon>Chordata</taxon>
        <taxon>Craniata</taxon>
        <taxon>Vertebrata</taxon>
        <taxon>Euteleostomi</taxon>
        <taxon>Mammalia</taxon>
        <taxon>Eutheria</taxon>
        <taxon>Laurasiatheria</taxon>
        <taxon>Artiodactyla</taxon>
        <taxon>Whippomorpha</taxon>
        <taxon>Cetacea</taxon>
        <taxon>Odontoceti</taxon>
        <taxon>Monodontidae</taxon>
        <taxon>Monodon</taxon>
    </lineage>
</organism>
<protein>
    <recommendedName>
        <fullName evidence="3">DUF1725 domain-containing protein</fullName>
    </recommendedName>
</protein>
<dbReference type="Ensembl" id="ENSMMNT00015006563.1">
    <property type="protein sequence ID" value="ENSMMNP00015005992.1"/>
    <property type="gene ID" value="ENSMMNG00015004498.1"/>
</dbReference>
<reference evidence="1" key="2">
    <citation type="submission" date="2025-09" db="UniProtKB">
        <authorList>
            <consortium name="Ensembl"/>
        </authorList>
    </citation>
    <scope>IDENTIFICATION</scope>
</reference>
<dbReference type="Proteomes" id="UP000694561">
    <property type="component" value="Unplaced"/>
</dbReference>
<keyword evidence="2" id="KW-1185">Reference proteome</keyword>